<organism evidence="3 4">
    <name type="scientific">Maribacter arenosus</name>
    <dbReference type="NCBI Taxonomy" id="1854708"/>
    <lineage>
        <taxon>Bacteria</taxon>
        <taxon>Pseudomonadati</taxon>
        <taxon>Bacteroidota</taxon>
        <taxon>Flavobacteriia</taxon>
        <taxon>Flavobacteriales</taxon>
        <taxon>Flavobacteriaceae</taxon>
        <taxon>Maribacter</taxon>
    </lineage>
</organism>
<protein>
    <recommendedName>
        <fullName evidence="5">Lipocalin-like domain-containing protein</fullName>
    </recommendedName>
</protein>
<accession>A0ABR7VET4</accession>
<dbReference type="Proteomes" id="UP000598350">
    <property type="component" value="Unassembled WGS sequence"/>
</dbReference>
<feature type="chain" id="PRO_5045087069" description="Lipocalin-like domain-containing protein" evidence="2">
    <location>
        <begin position="23"/>
        <end position="423"/>
    </location>
</feature>
<dbReference type="PROSITE" id="PS51257">
    <property type="entry name" value="PROKAR_LIPOPROTEIN"/>
    <property type="match status" value="1"/>
</dbReference>
<dbReference type="Gene3D" id="2.60.120.380">
    <property type="match status" value="1"/>
</dbReference>
<keyword evidence="4" id="KW-1185">Reference proteome</keyword>
<feature type="region of interest" description="Disordered" evidence="1">
    <location>
        <begin position="22"/>
        <end position="48"/>
    </location>
</feature>
<dbReference type="RefSeq" id="WP_188315302.1">
    <property type="nucleotide sequence ID" value="NZ_JABTCG010000006.1"/>
</dbReference>
<sequence length="423" mass="46856">MKTIVKTLFVLLFTMACTTEDAPEIPKEQQNTENPKNENPKPETPTNNVEALQGDWFRVAGNNPSNNGMLVRVIEEQGVIILAQDSGFDKDDIKWKDILSRDEENYDYSELGSDYNYYNAQMEIGTDDTLRISVAAAGAGNIQKWVRDFAEFNDCMPYEPMNDGNTINEFWDAINETDLYTGLLPAVTSPGGGYYTVVLTNDSGVVPGLKVTSSNDTTGAISNSTAAATSDENTRTTSFLVYPGVSYDIAAHYSSHVPAGTSPTPYEIIWSYTDIVDCYEPNDEFSEAKAIPKNEIIEAYAITGYINNSVIYGDPQSYDFYKVQLREPGRIKVEMLEVPSSINVSVQLAKQDESAIVASYEEISGEISSNGSIYNTLTDSTLEEGTYIIRINIGGNRPTVVNDDQDLPEHWNSPYKFRVTSVE</sequence>
<reference evidence="3 4" key="1">
    <citation type="submission" date="2020-05" db="EMBL/GenBank/DDBJ databases">
        <title>The draft genome sequence of Maribacter arenosus CAU 1321.</title>
        <authorList>
            <person name="Mu L."/>
        </authorList>
    </citation>
    <scope>NUCLEOTIDE SEQUENCE [LARGE SCALE GENOMIC DNA]</scope>
    <source>
        <strain evidence="3 4">CAU 1321</strain>
    </source>
</reference>
<comment type="caution">
    <text evidence="3">The sequence shown here is derived from an EMBL/GenBank/DDBJ whole genome shotgun (WGS) entry which is preliminary data.</text>
</comment>
<gene>
    <name evidence="3" type="ORF">HPE63_15945</name>
</gene>
<dbReference type="EMBL" id="JABTCG010000006">
    <property type="protein sequence ID" value="MBD0852175.1"/>
    <property type="molecule type" value="Genomic_DNA"/>
</dbReference>
<evidence type="ECO:0000313" key="4">
    <source>
        <dbReference type="Proteomes" id="UP000598350"/>
    </source>
</evidence>
<evidence type="ECO:0000313" key="3">
    <source>
        <dbReference type="EMBL" id="MBD0852175.1"/>
    </source>
</evidence>
<keyword evidence="2" id="KW-0732">Signal</keyword>
<evidence type="ECO:0008006" key="5">
    <source>
        <dbReference type="Google" id="ProtNLM"/>
    </source>
</evidence>
<name>A0ABR7VET4_9FLAO</name>
<proteinExistence type="predicted"/>
<dbReference type="SUPFAM" id="SSF89260">
    <property type="entry name" value="Collagen-binding domain"/>
    <property type="match status" value="1"/>
</dbReference>
<evidence type="ECO:0000256" key="2">
    <source>
        <dbReference type="SAM" id="SignalP"/>
    </source>
</evidence>
<feature type="signal peptide" evidence="2">
    <location>
        <begin position="1"/>
        <end position="22"/>
    </location>
</feature>
<evidence type="ECO:0000256" key="1">
    <source>
        <dbReference type="SAM" id="MobiDB-lite"/>
    </source>
</evidence>